<evidence type="ECO:0000313" key="1">
    <source>
        <dbReference type="EMBL" id="MBA4542047.1"/>
    </source>
</evidence>
<evidence type="ECO:0008006" key="3">
    <source>
        <dbReference type="Google" id="ProtNLM"/>
    </source>
</evidence>
<dbReference type="EMBL" id="JACEIP010000004">
    <property type="protein sequence ID" value="MBA4542047.1"/>
    <property type="molecule type" value="Genomic_DNA"/>
</dbReference>
<reference evidence="1 2" key="1">
    <citation type="submission" date="2020-07" db="EMBL/GenBank/DDBJ databases">
        <authorList>
            <person name="Feng H."/>
        </authorList>
    </citation>
    <scope>NUCLEOTIDE SEQUENCE [LARGE SCALE GENOMIC DNA]</scope>
    <source>
        <strain evidence="2">s-11</strain>
    </source>
</reference>
<gene>
    <name evidence="1" type="ORF">H1164_03910</name>
</gene>
<name>A0A7W1X8P2_9BACL</name>
<proteinExistence type="predicted"/>
<comment type="caution">
    <text evidence="1">The sequence shown here is derived from an EMBL/GenBank/DDBJ whole genome shotgun (WGS) entry which is preliminary data.</text>
</comment>
<dbReference type="RefSeq" id="WP_033099446.1">
    <property type="nucleotide sequence ID" value="NZ_JACEIP010000004.1"/>
</dbReference>
<protein>
    <recommendedName>
        <fullName evidence="3">Antitoxin VbhA domain-containing protein</fullName>
    </recommendedName>
</protein>
<accession>A0A7W1X8P2</accession>
<dbReference type="Proteomes" id="UP000530514">
    <property type="component" value="Unassembled WGS sequence"/>
</dbReference>
<sequence length="60" mass="6683">MARLGHAEKAAAILRAVEGTLKHEGMRLTDEERALVLRFARGEISEDEFYAEALALIERG</sequence>
<keyword evidence="2" id="KW-1185">Reference proteome</keyword>
<organism evidence="1 2">
    <name type="scientific">Thermoactinomyces daqus</name>
    <dbReference type="NCBI Taxonomy" id="1329516"/>
    <lineage>
        <taxon>Bacteria</taxon>
        <taxon>Bacillati</taxon>
        <taxon>Bacillota</taxon>
        <taxon>Bacilli</taxon>
        <taxon>Bacillales</taxon>
        <taxon>Thermoactinomycetaceae</taxon>
        <taxon>Thermoactinomyces</taxon>
    </lineage>
</organism>
<dbReference type="AlphaFoldDB" id="A0A7W1X8P2"/>
<evidence type="ECO:0000313" key="2">
    <source>
        <dbReference type="Proteomes" id="UP000530514"/>
    </source>
</evidence>